<proteinExistence type="predicted"/>
<name>A0A8S9XWF4_APOLU</name>
<keyword evidence="2" id="KW-1185">Reference proteome</keyword>
<dbReference type="Proteomes" id="UP000466442">
    <property type="component" value="Unassembled WGS sequence"/>
</dbReference>
<evidence type="ECO:0000313" key="1">
    <source>
        <dbReference type="EMBL" id="KAF6212598.1"/>
    </source>
</evidence>
<accession>A0A8S9XWF4</accession>
<organism evidence="1 2">
    <name type="scientific">Apolygus lucorum</name>
    <name type="common">Small green plant bug</name>
    <name type="synonym">Lygocoris lucorum</name>
    <dbReference type="NCBI Taxonomy" id="248454"/>
    <lineage>
        <taxon>Eukaryota</taxon>
        <taxon>Metazoa</taxon>
        <taxon>Ecdysozoa</taxon>
        <taxon>Arthropoda</taxon>
        <taxon>Hexapoda</taxon>
        <taxon>Insecta</taxon>
        <taxon>Pterygota</taxon>
        <taxon>Neoptera</taxon>
        <taxon>Paraneoptera</taxon>
        <taxon>Hemiptera</taxon>
        <taxon>Heteroptera</taxon>
        <taxon>Panheteroptera</taxon>
        <taxon>Cimicomorpha</taxon>
        <taxon>Miridae</taxon>
        <taxon>Mirini</taxon>
        <taxon>Apolygus</taxon>
    </lineage>
</organism>
<dbReference type="AlphaFoldDB" id="A0A8S9XWF4"/>
<comment type="caution">
    <text evidence="1">The sequence shown here is derived from an EMBL/GenBank/DDBJ whole genome shotgun (WGS) entry which is preliminary data.</text>
</comment>
<dbReference type="EMBL" id="WIXP02000004">
    <property type="protein sequence ID" value="KAF6212598.1"/>
    <property type="molecule type" value="Genomic_DNA"/>
</dbReference>
<sequence length="85" mass="9350">METSYLQLSRLSSEVLGRRLPESSWWRLRAGLLGGLLAAPTSLSSAPPDCIRSPSASFNFPSQYENEGRQFVVVSSAVTYSEKPK</sequence>
<reference evidence="1" key="1">
    <citation type="journal article" date="2021" name="Mol. Ecol. Resour.">
        <title>Apolygus lucorum genome provides insights into omnivorousness and mesophyll feeding.</title>
        <authorList>
            <person name="Liu Y."/>
            <person name="Liu H."/>
            <person name="Wang H."/>
            <person name="Huang T."/>
            <person name="Liu B."/>
            <person name="Yang B."/>
            <person name="Yin L."/>
            <person name="Li B."/>
            <person name="Zhang Y."/>
            <person name="Zhang S."/>
            <person name="Jiang F."/>
            <person name="Zhang X."/>
            <person name="Ren Y."/>
            <person name="Wang B."/>
            <person name="Wang S."/>
            <person name="Lu Y."/>
            <person name="Wu K."/>
            <person name="Fan W."/>
            <person name="Wang G."/>
        </authorList>
    </citation>
    <scope>NUCLEOTIDE SEQUENCE</scope>
    <source>
        <strain evidence="1">12Hb</strain>
    </source>
</reference>
<protein>
    <submittedName>
        <fullName evidence="1">Uncharacterized protein</fullName>
    </submittedName>
</protein>
<gene>
    <name evidence="1" type="ORF">GE061_013124</name>
</gene>
<evidence type="ECO:0000313" key="2">
    <source>
        <dbReference type="Proteomes" id="UP000466442"/>
    </source>
</evidence>